<sequence>MDSSKFHKINLEDFKWINRPNEWSINNLNVLNVTTDEKTDYWEGTWYNFHHNTGHVYGLEIKGDFTFSVCVEAEFTNLYDQAGLMIYLDDKHWLKAGIEYNDGQPMIGSVLTNEVSDWATGVFTGNPRKFYIRMTQKGDVVCVKYSTDNTTWILLRLCPMAFSLNKNPCVVGPMCCTPLRKGLKVCVEAEFTNLYDQAGLMIYLDDKHWLKAGIEYNDGQPMIGSVLTNEVSDWATGVFTGNPRKFYIRMTQKGDVVCVKYSTDNTTWILLRLCPMAFSLNKNPCVVGPMCCTPLRKGLKVQFSEFSITVPGDDILHSN</sequence>
<accession>A0A2A4J0S0</accession>
<dbReference type="SUPFAM" id="SSF49899">
    <property type="entry name" value="Concanavalin A-like lectins/glucanases"/>
    <property type="match status" value="2"/>
</dbReference>
<dbReference type="Pfam" id="PF07081">
    <property type="entry name" value="DUF1349"/>
    <property type="match status" value="1"/>
</dbReference>
<dbReference type="PANTHER" id="PTHR35332">
    <property type="entry name" value="REGULATION OF ENOLASE PROTEIN 1"/>
    <property type="match status" value="1"/>
</dbReference>
<proteinExistence type="predicted"/>
<dbReference type="EMBL" id="NWSH01004433">
    <property type="protein sequence ID" value="PCG65124.1"/>
    <property type="molecule type" value="Genomic_DNA"/>
</dbReference>
<protein>
    <recommendedName>
        <fullName evidence="2">DUF1349 domain-containing protein</fullName>
    </recommendedName>
</protein>
<name>A0A2A4J0S0_HELVI</name>
<evidence type="ECO:0008006" key="2">
    <source>
        <dbReference type="Google" id="ProtNLM"/>
    </source>
</evidence>
<comment type="caution">
    <text evidence="1">The sequence shown here is derived from an EMBL/GenBank/DDBJ whole genome shotgun (WGS) entry which is preliminary data.</text>
</comment>
<dbReference type="InterPro" id="IPR013320">
    <property type="entry name" value="ConA-like_dom_sf"/>
</dbReference>
<dbReference type="AlphaFoldDB" id="A0A2A4J0S0"/>
<dbReference type="PANTHER" id="PTHR35332:SF2">
    <property type="entry name" value="REGULATION OF ENOLASE PROTEIN 1"/>
    <property type="match status" value="1"/>
</dbReference>
<evidence type="ECO:0000313" key="1">
    <source>
        <dbReference type="EMBL" id="PCG65124.1"/>
    </source>
</evidence>
<gene>
    <name evidence="1" type="ORF">B5V51_9680</name>
</gene>
<dbReference type="Gene3D" id="2.60.120.200">
    <property type="match status" value="2"/>
</dbReference>
<dbReference type="InterPro" id="IPR009784">
    <property type="entry name" value="DUF1349"/>
</dbReference>
<reference evidence="1" key="1">
    <citation type="submission" date="2017-09" db="EMBL/GenBank/DDBJ databases">
        <title>Contemporary evolution of a Lepidopteran species, Heliothis virescens, in response to modern agricultural practices.</title>
        <authorList>
            <person name="Fritz M.L."/>
            <person name="Deyonke A.M."/>
            <person name="Papanicolaou A."/>
            <person name="Micinski S."/>
            <person name="Westbrook J."/>
            <person name="Gould F."/>
        </authorList>
    </citation>
    <scope>NUCLEOTIDE SEQUENCE [LARGE SCALE GENOMIC DNA]</scope>
    <source>
        <strain evidence="1">HvINT-</strain>
        <tissue evidence="1">Whole body</tissue>
    </source>
</reference>
<organism evidence="1">
    <name type="scientific">Heliothis virescens</name>
    <name type="common">Tobacco budworm moth</name>
    <dbReference type="NCBI Taxonomy" id="7102"/>
    <lineage>
        <taxon>Eukaryota</taxon>
        <taxon>Metazoa</taxon>
        <taxon>Ecdysozoa</taxon>
        <taxon>Arthropoda</taxon>
        <taxon>Hexapoda</taxon>
        <taxon>Insecta</taxon>
        <taxon>Pterygota</taxon>
        <taxon>Neoptera</taxon>
        <taxon>Endopterygota</taxon>
        <taxon>Lepidoptera</taxon>
        <taxon>Glossata</taxon>
        <taxon>Ditrysia</taxon>
        <taxon>Noctuoidea</taxon>
        <taxon>Noctuidae</taxon>
        <taxon>Heliothinae</taxon>
        <taxon>Heliothis</taxon>
    </lineage>
</organism>